<evidence type="ECO:0000313" key="5">
    <source>
        <dbReference type="Proteomes" id="UP000216024"/>
    </source>
</evidence>
<dbReference type="SUPFAM" id="SSF51261">
    <property type="entry name" value="Duplicated hybrid motif"/>
    <property type="match status" value="1"/>
</dbReference>
<evidence type="ECO:0000259" key="3">
    <source>
        <dbReference type="Pfam" id="PF01551"/>
    </source>
</evidence>
<dbReference type="OrthoDB" id="9801106at2"/>
<comment type="caution">
    <text evidence="4">The sequence shown here is derived from an EMBL/GenBank/DDBJ whole genome shotgun (WGS) entry which is preliminary data.</text>
</comment>
<keyword evidence="2" id="KW-0812">Transmembrane</keyword>
<keyword evidence="2" id="KW-0472">Membrane</keyword>
<dbReference type="InterPro" id="IPR050570">
    <property type="entry name" value="Cell_wall_metabolism_enzyme"/>
</dbReference>
<dbReference type="PANTHER" id="PTHR21666">
    <property type="entry name" value="PEPTIDASE-RELATED"/>
    <property type="match status" value="1"/>
</dbReference>
<organism evidence="4 5">
    <name type="scientific">Anaeromicrobium sediminis</name>
    <dbReference type="NCBI Taxonomy" id="1478221"/>
    <lineage>
        <taxon>Bacteria</taxon>
        <taxon>Bacillati</taxon>
        <taxon>Bacillota</taxon>
        <taxon>Clostridia</taxon>
        <taxon>Peptostreptococcales</taxon>
        <taxon>Thermotaleaceae</taxon>
        <taxon>Anaeromicrobium</taxon>
    </lineage>
</organism>
<dbReference type="CDD" id="cd12797">
    <property type="entry name" value="M23_peptidase"/>
    <property type="match status" value="1"/>
</dbReference>
<keyword evidence="5" id="KW-1185">Reference proteome</keyword>
<reference evidence="4 5" key="1">
    <citation type="submission" date="2017-06" db="EMBL/GenBank/DDBJ databases">
        <title>Draft genome sequence of anaerobic fermentative bacterium Anaeromicrobium sediminis DY2726D isolated from West Pacific Ocean sediments.</title>
        <authorList>
            <person name="Zeng X."/>
        </authorList>
    </citation>
    <scope>NUCLEOTIDE SEQUENCE [LARGE SCALE GENOMIC DNA]</scope>
    <source>
        <strain evidence="4 5">DY2726D</strain>
    </source>
</reference>
<feature type="coiled-coil region" evidence="1">
    <location>
        <begin position="88"/>
        <end position="115"/>
    </location>
</feature>
<dbReference type="InterPro" id="IPR011055">
    <property type="entry name" value="Dup_hybrid_motif"/>
</dbReference>
<keyword evidence="2" id="KW-1133">Transmembrane helix</keyword>
<gene>
    <name evidence="4" type="ORF">CCE28_15925</name>
</gene>
<dbReference type="Gene3D" id="2.70.70.10">
    <property type="entry name" value="Glucose Permease (Domain IIA)"/>
    <property type="match status" value="1"/>
</dbReference>
<evidence type="ECO:0000256" key="2">
    <source>
        <dbReference type="SAM" id="Phobius"/>
    </source>
</evidence>
<keyword evidence="1" id="KW-0175">Coiled coil</keyword>
<feature type="domain" description="M23ase beta-sheet core" evidence="3">
    <location>
        <begin position="185"/>
        <end position="283"/>
    </location>
</feature>
<evidence type="ECO:0000313" key="4">
    <source>
        <dbReference type="EMBL" id="PAB58283.1"/>
    </source>
</evidence>
<feature type="transmembrane region" description="Helical" evidence="2">
    <location>
        <begin position="39"/>
        <end position="57"/>
    </location>
</feature>
<dbReference type="InterPro" id="IPR016047">
    <property type="entry name" value="M23ase_b-sheet_dom"/>
</dbReference>
<protein>
    <recommendedName>
        <fullName evidence="3">M23ase beta-sheet core domain-containing protein</fullName>
    </recommendedName>
</protein>
<dbReference type="EMBL" id="NIBG01000017">
    <property type="protein sequence ID" value="PAB58283.1"/>
    <property type="molecule type" value="Genomic_DNA"/>
</dbReference>
<dbReference type="Proteomes" id="UP000216024">
    <property type="component" value="Unassembled WGS sequence"/>
</dbReference>
<sequence>MKKIASPCMNLPTLAKLHNGGVFMKNKNSIHKLLEKKSFYIVLFLGVFILATSAVWVNKNKVEDDKIGEDYFNNENVAENVEDIDEPIIFIEDEMEDLKAEMNDQRQVAKKVEKSKDPTKTLVSRKTTNTKVDEEVPVLKIDEEEAVPSSSLANMNMIKPLDGTIGMNYAEDTLTYSKTLDQYTTHKGIDIEAELNTPVVSVLDGEVIEVITDSRLGITIAISHANGLITKYANLSTTEMVSVGDIVEQGQTISGVGKTALFEISEKPHLHFEVLLDGKNVDPEKFMK</sequence>
<accession>A0A267MHJ7</accession>
<proteinExistence type="predicted"/>
<dbReference type="PANTHER" id="PTHR21666:SF270">
    <property type="entry name" value="MUREIN HYDROLASE ACTIVATOR ENVC"/>
    <property type="match status" value="1"/>
</dbReference>
<evidence type="ECO:0000256" key="1">
    <source>
        <dbReference type="SAM" id="Coils"/>
    </source>
</evidence>
<dbReference type="Pfam" id="PF01551">
    <property type="entry name" value="Peptidase_M23"/>
    <property type="match status" value="1"/>
</dbReference>
<dbReference type="AlphaFoldDB" id="A0A267MHJ7"/>
<name>A0A267MHJ7_9FIRM</name>
<dbReference type="GO" id="GO:0004222">
    <property type="term" value="F:metalloendopeptidase activity"/>
    <property type="evidence" value="ECO:0007669"/>
    <property type="project" value="TreeGrafter"/>
</dbReference>